<dbReference type="SMART" id="SM00228">
    <property type="entry name" value="PDZ"/>
    <property type="match status" value="1"/>
</dbReference>
<sequence length="601" mass="69063">MTQVAVPQPTLSNDPQVAIAYQVAMPQPSNHLYEVTLRISGWQADQLDLLFPVWSPGSYLVREYAKNLQDFQVHDSEANPLVYHKQSKNHWQINTQNTSEILIFYRIYANELTVRTSHLDASHGYFNGTCLFFQVLGIEQTPITVKIILPDTTWNISTALPKVPGKSTTFQAKNFDHLVDSPFEIGTHAIYYFQTLNKSHELAVWGQSNLEPERAINDIEKIIQVESELFGGLPYDRYLFILHLARSRGGLEHKDSCSLIFDRFSFRDRDKYASFMQLVAHEFFHLWNVKRLRPIGLETYDYTQENYTSSLWFCEGATSYYDMIIPLRAGIYDARHFLNELSKEITRYQNTPGRWIQPLHESSFDAWIKLYRSDANSRNNQISYYLKGELVSFILDLMIRAHHQNRRSFDDIMIQMWEKFGKTETGYTPEQLQDTIESIAHIPLETFFHTALDTTQDLEFNTYLKPFGLQLKAEIKSPDVPHLGITVKSEHGNNIVKYVELHSPAYNVGIDAGDQLLALDGLRVSADDLNHRLKDYNPGDSITLTLFHGDQLKTLTVTLAQPKPTSYYLTPLPNPSSLQQKNFEGWLGVSLKAVFSNGGKE</sequence>
<gene>
    <name evidence="2" type="ORF">PMG25_10215</name>
</gene>
<dbReference type="Pfam" id="PF05299">
    <property type="entry name" value="Peptidase_M61"/>
    <property type="match status" value="1"/>
</dbReference>
<dbReference type="Gene3D" id="1.10.390.10">
    <property type="entry name" value="Neutral Protease Domain 2"/>
    <property type="match status" value="1"/>
</dbReference>
<dbReference type="Pfam" id="PF13180">
    <property type="entry name" value="PDZ_2"/>
    <property type="match status" value="1"/>
</dbReference>
<dbReference type="InterPro" id="IPR027268">
    <property type="entry name" value="Peptidase_M4/M1_CTD_sf"/>
</dbReference>
<organism evidence="2 3">
    <name type="scientific">Roseofilum capinflatum BLCC-M114</name>
    <dbReference type="NCBI Taxonomy" id="3022440"/>
    <lineage>
        <taxon>Bacteria</taxon>
        <taxon>Bacillati</taxon>
        <taxon>Cyanobacteriota</taxon>
        <taxon>Cyanophyceae</taxon>
        <taxon>Desertifilales</taxon>
        <taxon>Desertifilaceae</taxon>
        <taxon>Roseofilum</taxon>
        <taxon>Roseofilum capinflatum</taxon>
    </lineage>
</organism>
<keyword evidence="3" id="KW-1185">Reference proteome</keyword>
<dbReference type="InterPro" id="IPR024191">
    <property type="entry name" value="Peptidase_M61"/>
</dbReference>
<reference evidence="2 3" key="1">
    <citation type="submission" date="2023-01" db="EMBL/GenBank/DDBJ databases">
        <title>Novel diversity within Roseofilum (Cyanobacteria; Desertifilaceae) from marine benthic mats with descriptions of four novel species.</title>
        <authorList>
            <person name="Wang Y."/>
            <person name="Berthold D.E."/>
            <person name="Hu J."/>
            <person name="Lefler F.W."/>
            <person name="Laughinghouse H.D. IV."/>
        </authorList>
    </citation>
    <scope>NUCLEOTIDE SEQUENCE [LARGE SCALE GENOMIC DNA]</scope>
    <source>
        <strain evidence="2 3">BLCC-M114</strain>
    </source>
</reference>
<dbReference type="Gene3D" id="2.60.40.3650">
    <property type="match status" value="1"/>
</dbReference>
<dbReference type="RefSeq" id="WP_283766793.1">
    <property type="nucleotide sequence ID" value="NZ_JAQOSO010000055.1"/>
</dbReference>
<dbReference type="PIRSF" id="PIRSF016493">
    <property type="entry name" value="Glycyl_aminpptds"/>
    <property type="match status" value="1"/>
</dbReference>
<evidence type="ECO:0000313" key="3">
    <source>
        <dbReference type="Proteomes" id="UP001235849"/>
    </source>
</evidence>
<dbReference type="Proteomes" id="UP001235849">
    <property type="component" value="Unassembled WGS sequence"/>
</dbReference>
<accession>A0ABT7B5L7</accession>
<dbReference type="InterPro" id="IPR007963">
    <property type="entry name" value="Peptidase_M61_catalytic"/>
</dbReference>
<dbReference type="Gene3D" id="2.30.42.10">
    <property type="match status" value="1"/>
</dbReference>
<dbReference type="SUPFAM" id="SSF50156">
    <property type="entry name" value="PDZ domain-like"/>
    <property type="match status" value="1"/>
</dbReference>
<feature type="domain" description="PDZ" evidence="1">
    <location>
        <begin position="468"/>
        <end position="535"/>
    </location>
</feature>
<dbReference type="InterPro" id="IPR040756">
    <property type="entry name" value="Peptidase_M61_N"/>
</dbReference>
<dbReference type="InterPro" id="IPR001478">
    <property type="entry name" value="PDZ"/>
</dbReference>
<proteinExistence type="predicted"/>
<dbReference type="EMBL" id="JAQOSO010000055">
    <property type="protein sequence ID" value="MDJ1174463.1"/>
    <property type="molecule type" value="Genomic_DNA"/>
</dbReference>
<name>A0ABT7B5L7_9CYAN</name>
<evidence type="ECO:0000259" key="1">
    <source>
        <dbReference type="PROSITE" id="PS50106"/>
    </source>
</evidence>
<evidence type="ECO:0000313" key="2">
    <source>
        <dbReference type="EMBL" id="MDJ1174463.1"/>
    </source>
</evidence>
<dbReference type="PROSITE" id="PS50106">
    <property type="entry name" value="PDZ"/>
    <property type="match status" value="1"/>
</dbReference>
<comment type="caution">
    <text evidence="2">The sequence shown here is derived from an EMBL/GenBank/DDBJ whole genome shotgun (WGS) entry which is preliminary data.</text>
</comment>
<dbReference type="InterPro" id="IPR036034">
    <property type="entry name" value="PDZ_sf"/>
</dbReference>
<dbReference type="Pfam" id="PF17899">
    <property type="entry name" value="Peptidase_M61_N"/>
    <property type="match status" value="1"/>
</dbReference>
<dbReference type="SUPFAM" id="SSF55486">
    <property type="entry name" value="Metalloproteases ('zincins'), catalytic domain"/>
    <property type="match status" value="1"/>
</dbReference>
<protein>
    <submittedName>
        <fullName evidence="2">M61 family metallopeptidase</fullName>
    </submittedName>
</protein>